<sequence length="1356" mass="151499">MARTEYGTTWWGKKWLDALTGIDLANRIPRGKSYANTGKVYSLNLDEKRGLIKARVKGHYDPFYSVKVTLPRVSHEKAQQFIEEIAKSPVVLAGLSARMLDPEVLTIADKLNIQVFPRKWNDLQLKCSCPDFAVPCKHIAAVIYKISEEIDANPFVLFSLIGIDIFAGLEEYGLKMDQTQQSEMPSWKDLLSSGLQLPAMPLSSLNELTYTSFEDIRESLLGLFTPTPAGYTEGSLKEELSKILQKTVKAVEKQLADKTDRDLPVLAEVSKLFSVDAWGHIDEGVFSYTLYPAGMKEEHCTTGAEGNALMCDMFSGSIDKEKLADVPEEIEALYQLWLIAAKLTISGNIMPQIFEPITDFFAVRWIPAVISDNVRRTTSRCGQALLSLREGSYFIDRAPEQLSAEVLGQLALSLFISDFVKRTYREMKDGAYDENPYRRALFEGEAIDTEDYLNGESIKMSLESWLSPLYLESLELQPVIVLTDNTVGELEDLVDERRGSTDSLSAVNVDELQTEEEYLKELLSGVLKEDLPFVKEGVLPGEGAEEAAAAVYDEAGAGQGGRDTYFDGRADLSEALVVPENEPALDPDVVREDLFSNQTGVGIAMGFREGQGSRSTILSLEDVIKRQENSGLRFECLRTVSRLSQVCPQLRMLLENHGGKGTIALEDLAFVVSSALPALKLLGVELVIPKALKRILTPKASLTIDTTESFGEGESMLRLEDILNFDWNLALGSSRISEAEFKELSKKTGQIVRFKNQYVYVDSNEMQRIAKRLNSTRQETVPSRRLIAAALTGKFGQDNVLLTQNLKTALDKLLSEKAVAVPDTVKATLRPYQERGYSWLIRNIKTSMGSVIADDMGLGKTLQVITAIEKMRVDGMLEERGVLIVVPTSLLINWQHEIKKFAPKLTVKQFYGKDRKFKPFTHVTITTYGVLRSELAAFKKEQWSLLVIDEAQAIKSHTSQIFKAVRQIKASSFIAMSGTPVENRLLEYWSIMDFANPGLLGGLESFKREFASPIERTHDAEAISRFRNVTAPFIMRRLKSDKSVISDLPDKLTYDRYCPLTPVQTALYNDVVTSTMKLLENSTGDLAARNGAVLGLIGNLKQICNSPEQFSEDSTFKGPDYSGKAQVLFSLLDELFVSRRKVLIFTQFKKTGRLLAQWISERYGFEPDFLHGEVPMKERAKMVDRFNEKRDLKAFILSLKAAGTGLNLTAASAVVHFDLWWNPAVENQATDRAYRIGQKEQVEVYRFICANTFEERVNDILQSKKELADLTVGTGESWIGDLSNRQLEEIFAISDNDEELKQGQYAPADAGTVRAPKKAGRPKKAVTEMVPPQAQGETAEAQAPKRRGRPRKNAEL</sequence>
<dbReference type="GO" id="GO:0004386">
    <property type="term" value="F:helicase activity"/>
    <property type="evidence" value="ECO:0007669"/>
    <property type="project" value="UniProtKB-KW"/>
</dbReference>
<evidence type="ECO:0000256" key="2">
    <source>
        <dbReference type="ARBA" id="ARBA00022806"/>
    </source>
</evidence>
<evidence type="ECO:0000256" key="4">
    <source>
        <dbReference type="SAM" id="MobiDB-lite"/>
    </source>
</evidence>
<dbReference type="Pfam" id="PF00271">
    <property type="entry name" value="Helicase_C"/>
    <property type="match status" value="1"/>
</dbReference>
<reference evidence="8" key="2">
    <citation type="journal article" date="2021" name="PeerJ">
        <title>Extensive microbial diversity within the chicken gut microbiome revealed by metagenomics and culture.</title>
        <authorList>
            <person name="Gilroy R."/>
            <person name="Ravi A."/>
            <person name="Getino M."/>
            <person name="Pursley I."/>
            <person name="Horton D.L."/>
            <person name="Alikhan N.F."/>
            <person name="Baker D."/>
            <person name="Gharbi K."/>
            <person name="Hall N."/>
            <person name="Watson M."/>
            <person name="Adriaenssens E.M."/>
            <person name="Foster-Nyarko E."/>
            <person name="Jarju S."/>
            <person name="Secka A."/>
            <person name="Antonio M."/>
            <person name="Oren A."/>
            <person name="Chaudhuri R.R."/>
            <person name="La Ragione R."/>
            <person name="Hildebrand F."/>
            <person name="Pallen M.J."/>
        </authorList>
    </citation>
    <scope>NUCLEOTIDE SEQUENCE</scope>
    <source>
        <strain evidence="8">17213</strain>
    </source>
</reference>
<dbReference type="Proteomes" id="UP000823631">
    <property type="component" value="Unassembled WGS sequence"/>
</dbReference>
<dbReference type="CDD" id="cd18793">
    <property type="entry name" value="SF2_C_SNF"/>
    <property type="match status" value="1"/>
</dbReference>
<dbReference type="EMBL" id="JADINH010000009">
    <property type="protein sequence ID" value="MBO8414898.1"/>
    <property type="molecule type" value="Genomic_DNA"/>
</dbReference>
<dbReference type="InterPro" id="IPR017956">
    <property type="entry name" value="AT_hook_DNA-bd_motif"/>
</dbReference>
<dbReference type="PROSITE" id="PS51192">
    <property type="entry name" value="HELICASE_ATP_BIND_1"/>
    <property type="match status" value="1"/>
</dbReference>
<feature type="domain" description="SWIM-type" evidence="5">
    <location>
        <begin position="111"/>
        <end position="147"/>
    </location>
</feature>
<dbReference type="GO" id="GO:0005524">
    <property type="term" value="F:ATP binding"/>
    <property type="evidence" value="ECO:0007669"/>
    <property type="project" value="InterPro"/>
</dbReference>
<dbReference type="Gene3D" id="3.40.50.300">
    <property type="entry name" value="P-loop containing nucleotide triphosphate hydrolases"/>
    <property type="match status" value="1"/>
</dbReference>
<dbReference type="PROSITE" id="PS50966">
    <property type="entry name" value="ZF_SWIM"/>
    <property type="match status" value="1"/>
</dbReference>
<dbReference type="Pfam" id="PF04434">
    <property type="entry name" value="SWIM"/>
    <property type="match status" value="1"/>
</dbReference>
<evidence type="ECO:0000259" key="7">
    <source>
        <dbReference type="PROSITE" id="PS51194"/>
    </source>
</evidence>
<keyword evidence="3" id="KW-0479">Metal-binding</keyword>
<keyword evidence="2 8" id="KW-0347">Helicase</keyword>
<feature type="compositionally biased region" description="Basic residues" evidence="4">
    <location>
        <begin position="1344"/>
        <end position="1356"/>
    </location>
</feature>
<dbReference type="SUPFAM" id="SSF52540">
    <property type="entry name" value="P-loop containing nucleoside triphosphate hydrolases"/>
    <property type="match status" value="2"/>
</dbReference>
<evidence type="ECO:0000259" key="5">
    <source>
        <dbReference type="PROSITE" id="PS50966"/>
    </source>
</evidence>
<dbReference type="GO" id="GO:0016787">
    <property type="term" value="F:hydrolase activity"/>
    <property type="evidence" value="ECO:0007669"/>
    <property type="project" value="UniProtKB-KW"/>
</dbReference>
<dbReference type="PANTHER" id="PTHR10799">
    <property type="entry name" value="SNF2/RAD54 HELICASE FAMILY"/>
    <property type="match status" value="1"/>
</dbReference>
<reference evidence="8" key="1">
    <citation type="submission" date="2020-10" db="EMBL/GenBank/DDBJ databases">
        <authorList>
            <person name="Gilroy R."/>
        </authorList>
    </citation>
    <scope>NUCLEOTIDE SEQUENCE</scope>
    <source>
        <strain evidence="8">17213</strain>
    </source>
</reference>
<dbReference type="Gene3D" id="3.40.50.10810">
    <property type="entry name" value="Tandem AAA-ATPase domain"/>
    <property type="match status" value="1"/>
</dbReference>
<evidence type="ECO:0000256" key="3">
    <source>
        <dbReference type="PROSITE-ProRule" id="PRU00325"/>
    </source>
</evidence>
<keyword evidence="3" id="KW-0863">Zinc-finger</keyword>
<protein>
    <submittedName>
        <fullName evidence="8">DEAD/DEAH box helicase</fullName>
    </submittedName>
</protein>
<organism evidence="8 9">
    <name type="scientific">Candidatus Avisuccinivibrio stercorigallinarum</name>
    <dbReference type="NCBI Taxonomy" id="2840704"/>
    <lineage>
        <taxon>Bacteria</taxon>
        <taxon>Pseudomonadati</taxon>
        <taxon>Pseudomonadota</taxon>
        <taxon>Gammaproteobacteria</taxon>
        <taxon>Aeromonadales</taxon>
        <taxon>Succinivibrionaceae</taxon>
        <taxon>Succinivibrionaceae incertae sedis</taxon>
        <taxon>Candidatus Avisuccinivibrio</taxon>
    </lineage>
</organism>
<name>A0A9D9D9F3_9GAMM</name>
<feature type="domain" description="Helicase ATP-binding" evidence="6">
    <location>
        <begin position="841"/>
        <end position="998"/>
    </location>
</feature>
<accession>A0A9D9D9F3</accession>
<dbReference type="InterPro" id="IPR007527">
    <property type="entry name" value="Znf_SWIM"/>
</dbReference>
<proteinExistence type="predicted"/>
<evidence type="ECO:0000259" key="6">
    <source>
        <dbReference type="PROSITE" id="PS51192"/>
    </source>
</evidence>
<feature type="compositionally biased region" description="Basic residues" evidence="4">
    <location>
        <begin position="1315"/>
        <end position="1324"/>
    </location>
</feature>
<dbReference type="PROSITE" id="PS51194">
    <property type="entry name" value="HELICASE_CTER"/>
    <property type="match status" value="1"/>
</dbReference>
<dbReference type="Pfam" id="PF00176">
    <property type="entry name" value="SNF2-rel_dom"/>
    <property type="match status" value="1"/>
</dbReference>
<dbReference type="InterPro" id="IPR000330">
    <property type="entry name" value="SNF2_N"/>
</dbReference>
<keyword evidence="3" id="KW-0862">Zinc</keyword>
<dbReference type="InterPro" id="IPR049730">
    <property type="entry name" value="SNF2/RAD54-like_C"/>
</dbReference>
<keyword evidence="2 8" id="KW-0067">ATP-binding</keyword>
<dbReference type="InterPro" id="IPR001650">
    <property type="entry name" value="Helicase_C-like"/>
</dbReference>
<dbReference type="SMART" id="SM00487">
    <property type="entry name" value="DEXDc"/>
    <property type="match status" value="1"/>
</dbReference>
<dbReference type="SMART" id="SM00384">
    <property type="entry name" value="AT_hook"/>
    <property type="match status" value="2"/>
</dbReference>
<dbReference type="Pfam" id="PF12419">
    <property type="entry name" value="DUF3670"/>
    <property type="match status" value="1"/>
</dbReference>
<dbReference type="GO" id="GO:0008270">
    <property type="term" value="F:zinc ion binding"/>
    <property type="evidence" value="ECO:0007669"/>
    <property type="project" value="UniProtKB-KW"/>
</dbReference>
<keyword evidence="2 8" id="KW-0547">Nucleotide-binding</keyword>
<dbReference type="InterPro" id="IPR038718">
    <property type="entry name" value="SNF2-like_sf"/>
</dbReference>
<feature type="domain" description="Helicase C-terminal" evidence="7">
    <location>
        <begin position="1131"/>
        <end position="1283"/>
    </location>
</feature>
<dbReference type="InterPro" id="IPR014001">
    <property type="entry name" value="Helicase_ATP-bd"/>
</dbReference>
<evidence type="ECO:0000313" key="9">
    <source>
        <dbReference type="Proteomes" id="UP000823631"/>
    </source>
</evidence>
<evidence type="ECO:0000256" key="1">
    <source>
        <dbReference type="ARBA" id="ARBA00022801"/>
    </source>
</evidence>
<dbReference type="InterPro" id="IPR027417">
    <property type="entry name" value="P-loop_NTPase"/>
</dbReference>
<feature type="region of interest" description="Disordered" evidence="4">
    <location>
        <begin position="1304"/>
        <end position="1356"/>
    </location>
</feature>
<dbReference type="SMART" id="SM00490">
    <property type="entry name" value="HELICc"/>
    <property type="match status" value="1"/>
</dbReference>
<dbReference type="GO" id="GO:0003677">
    <property type="term" value="F:DNA binding"/>
    <property type="evidence" value="ECO:0007669"/>
    <property type="project" value="InterPro"/>
</dbReference>
<dbReference type="InterPro" id="IPR022138">
    <property type="entry name" value="DUF3670"/>
</dbReference>
<keyword evidence="1" id="KW-0378">Hydrolase</keyword>
<evidence type="ECO:0000313" key="8">
    <source>
        <dbReference type="EMBL" id="MBO8414898.1"/>
    </source>
</evidence>
<gene>
    <name evidence="8" type="ORF">IAB19_00755</name>
</gene>
<comment type="caution">
    <text evidence="8">The sequence shown here is derived from an EMBL/GenBank/DDBJ whole genome shotgun (WGS) entry which is preliminary data.</text>
</comment>